<dbReference type="GO" id="GO:0004301">
    <property type="term" value="F:epoxide hydrolase activity"/>
    <property type="evidence" value="ECO:0007669"/>
    <property type="project" value="UniProtKB-ARBA"/>
</dbReference>
<dbReference type="OMA" id="RCIQLDC"/>
<dbReference type="InterPro" id="IPR029058">
    <property type="entry name" value="AB_hydrolase_fold"/>
</dbReference>
<dbReference type="GeneID" id="591783"/>
<keyword evidence="6" id="KW-1185">Reference proteome</keyword>
<dbReference type="InterPro" id="IPR000073">
    <property type="entry name" value="AB_hydrolase_1"/>
</dbReference>
<keyword evidence="3" id="KW-0812">Transmembrane</keyword>
<reference evidence="5" key="2">
    <citation type="submission" date="2021-01" db="UniProtKB">
        <authorList>
            <consortium name="EnsemblMetazoa"/>
        </authorList>
    </citation>
    <scope>IDENTIFICATION</scope>
</reference>
<evidence type="ECO:0000259" key="4">
    <source>
        <dbReference type="Pfam" id="PF00561"/>
    </source>
</evidence>
<evidence type="ECO:0000256" key="2">
    <source>
        <dbReference type="ARBA" id="ARBA00038334"/>
    </source>
</evidence>
<evidence type="ECO:0000313" key="6">
    <source>
        <dbReference type="Proteomes" id="UP000007110"/>
    </source>
</evidence>
<evidence type="ECO:0000256" key="3">
    <source>
        <dbReference type="SAM" id="Phobius"/>
    </source>
</evidence>
<evidence type="ECO:0000313" key="5">
    <source>
        <dbReference type="EnsemblMetazoa" id="XP_030829157"/>
    </source>
</evidence>
<dbReference type="OrthoDB" id="408373at2759"/>
<keyword evidence="3" id="KW-0472">Membrane</keyword>
<keyword evidence="3" id="KW-1133">Transmembrane helix</keyword>
<dbReference type="FunCoup" id="A0A7M7N098">
    <property type="interactions" value="2"/>
</dbReference>
<feature type="transmembrane region" description="Helical" evidence="3">
    <location>
        <begin position="68"/>
        <end position="91"/>
    </location>
</feature>
<dbReference type="EnsemblMetazoa" id="XM_030973297">
    <property type="protein sequence ID" value="XP_030829157"/>
    <property type="gene ID" value="LOC591783"/>
</dbReference>
<evidence type="ECO:0000256" key="1">
    <source>
        <dbReference type="ARBA" id="ARBA00022801"/>
    </source>
</evidence>
<proteinExistence type="inferred from homology"/>
<dbReference type="PRINTS" id="PR00412">
    <property type="entry name" value="EPOXHYDRLASE"/>
</dbReference>
<reference evidence="6" key="1">
    <citation type="submission" date="2015-02" db="EMBL/GenBank/DDBJ databases">
        <title>Genome sequencing for Strongylocentrotus purpuratus.</title>
        <authorList>
            <person name="Murali S."/>
            <person name="Liu Y."/>
            <person name="Vee V."/>
            <person name="English A."/>
            <person name="Wang M."/>
            <person name="Skinner E."/>
            <person name="Han Y."/>
            <person name="Muzny D.M."/>
            <person name="Worley K.C."/>
            <person name="Gibbs R.A."/>
        </authorList>
    </citation>
    <scope>NUCLEOTIDE SEQUENCE</scope>
</reference>
<dbReference type="GO" id="GO:0016787">
    <property type="term" value="F:hydrolase activity"/>
    <property type="evidence" value="ECO:0000318"/>
    <property type="project" value="GO_Central"/>
</dbReference>
<dbReference type="InterPro" id="IPR000639">
    <property type="entry name" value="Epox_hydrolase-like"/>
</dbReference>
<comment type="similarity">
    <text evidence="2">Belongs to the AB hydrolase superfamily. Epoxide hydrolase family.</text>
</comment>
<dbReference type="RefSeq" id="XP_030829157.1">
    <property type="nucleotide sequence ID" value="XM_030973297.1"/>
</dbReference>
<dbReference type="AlphaFoldDB" id="A0A7M7N098"/>
<organism evidence="5 6">
    <name type="scientific">Strongylocentrotus purpuratus</name>
    <name type="common">Purple sea urchin</name>
    <dbReference type="NCBI Taxonomy" id="7668"/>
    <lineage>
        <taxon>Eukaryota</taxon>
        <taxon>Metazoa</taxon>
        <taxon>Echinodermata</taxon>
        <taxon>Eleutherozoa</taxon>
        <taxon>Echinozoa</taxon>
        <taxon>Echinoidea</taxon>
        <taxon>Euechinoidea</taxon>
        <taxon>Echinacea</taxon>
        <taxon>Camarodonta</taxon>
        <taxon>Echinidea</taxon>
        <taxon>Strongylocentrotidae</taxon>
        <taxon>Strongylocentrotus</taxon>
    </lineage>
</organism>
<keyword evidence="1" id="KW-0378">Hydrolase</keyword>
<name>A0A7M7N098_STRPU</name>
<protein>
    <recommendedName>
        <fullName evidence="4">AB hydrolase-1 domain-containing protein</fullName>
    </recommendedName>
</protein>
<dbReference type="Proteomes" id="UP000007110">
    <property type="component" value="Unassembled WGS sequence"/>
</dbReference>
<dbReference type="Gene3D" id="3.40.50.1820">
    <property type="entry name" value="alpha/beta hydrolase"/>
    <property type="match status" value="1"/>
</dbReference>
<accession>A0A7M7N098</accession>
<feature type="domain" description="AB hydrolase-1" evidence="4">
    <location>
        <begin position="139"/>
        <end position="375"/>
    </location>
</feature>
<dbReference type="Pfam" id="PF00561">
    <property type="entry name" value="Abhydrolase_1"/>
    <property type="match status" value="1"/>
</dbReference>
<dbReference type="PRINTS" id="PR00111">
    <property type="entry name" value="ABHYDROLASE"/>
</dbReference>
<sequence>MPILQWLECTLDNDLGLGSVAGGDSFHITGEDITAEKSQVVHVHSGQLSYIIAMGLQTLLSYTIARNIILFPLFILSVCKGMVFFLGALIFKGPSWVFNKKLMDVRPDCLSEPSLGTHKFIDIKDLKLHVVESGDPKNPLMLFLHGFPECWYSWRHQIRAFNKDYHCVAFDMRGVGESDAPAGVLNYTLDKLVGDVRNLIKVIGHKSCVLVAHDWGGLIAWEFAARYPDMVDKYIPMNIPHPDRFVEYGTSSIAQMNMSWYVFFFQLPYLPEMMISMGDYAMMKKAFKIGPGTDEDVDAFKYSLSRPGRSTTFINYYRNLVGELFNKPCGKIVVPTCLIWGTGDTALHTKLSYETEKFCPNLTVKRIEGGQHSIQQHKPDVVNDLMKQYLE</sequence>
<dbReference type="SUPFAM" id="SSF53474">
    <property type="entry name" value="alpha/beta-Hydrolases"/>
    <property type="match status" value="1"/>
</dbReference>
<dbReference type="InParanoid" id="A0A7M7N098"/>
<dbReference type="PANTHER" id="PTHR43329">
    <property type="entry name" value="EPOXIDE HYDROLASE"/>
    <property type="match status" value="1"/>
</dbReference>